<evidence type="ECO:0000313" key="3">
    <source>
        <dbReference type="Proteomes" id="UP000238296"/>
    </source>
</evidence>
<dbReference type="EMBL" id="PPEA01000268">
    <property type="protein sequence ID" value="PQM47850.1"/>
    <property type="molecule type" value="Genomic_DNA"/>
</dbReference>
<gene>
    <name evidence="2" type="ORF">C1Y40_01935</name>
</gene>
<feature type="region of interest" description="Disordered" evidence="1">
    <location>
        <begin position="1"/>
        <end position="109"/>
    </location>
</feature>
<proteinExistence type="predicted"/>
<comment type="caution">
    <text evidence="2">The sequence shown here is derived from an EMBL/GenBank/DDBJ whole genome shotgun (WGS) entry which is preliminary data.</text>
</comment>
<name>A0A2S8BME7_9MYCO</name>
<accession>A0A2S8BME7</accession>
<feature type="compositionally biased region" description="Pro residues" evidence="1">
    <location>
        <begin position="73"/>
        <end position="84"/>
    </location>
</feature>
<organism evidence="2 3">
    <name type="scientific">Mycobacterium talmoniae</name>
    <dbReference type="NCBI Taxonomy" id="1858794"/>
    <lineage>
        <taxon>Bacteria</taxon>
        <taxon>Bacillati</taxon>
        <taxon>Actinomycetota</taxon>
        <taxon>Actinomycetes</taxon>
        <taxon>Mycobacteriales</taxon>
        <taxon>Mycobacteriaceae</taxon>
        <taxon>Mycobacterium</taxon>
    </lineage>
</organism>
<evidence type="ECO:0000313" key="2">
    <source>
        <dbReference type="EMBL" id="PQM47850.1"/>
    </source>
</evidence>
<sequence length="109" mass="11499">MSQATGWESPLVPRPWQRSHSTAVSTVTCLVTPVAHSVRSSRIRSSESEPGRTRPTGPREAVPPPKNASNTSPRPPKPAKPPLPAAAAFSSGSPPKSTMRRFSGSDSTS</sequence>
<protein>
    <submittedName>
        <fullName evidence="2">Uncharacterized protein</fullName>
    </submittedName>
</protein>
<evidence type="ECO:0000256" key="1">
    <source>
        <dbReference type="SAM" id="MobiDB-lite"/>
    </source>
</evidence>
<reference evidence="2 3" key="1">
    <citation type="journal article" date="2017" name="Int. J. Syst. Evol. Microbiol.">
        <title>Mycobacterium talmoniae sp. nov., a slowly growing mycobacterium isolated from human respiratory samples.</title>
        <authorList>
            <person name="Davidson R.M."/>
            <person name="DeGroote M.A."/>
            <person name="Marola J.L."/>
            <person name="Buss S."/>
            <person name="Jones V."/>
            <person name="McNeil M.R."/>
            <person name="Freifeld A.G."/>
            <person name="Elaine Epperson L."/>
            <person name="Hasan N.A."/>
            <person name="Jackson M."/>
            <person name="Iwen P.C."/>
            <person name="Salfinger M."/>
            <person name="Strong M."/>
        </authorList>
    </citation>
    <scope>NUCLEOTIDE SEQUENCE [LARGE SCALE GENOMIC DNA]</scope>
    <source>
        <strain evidence="2 3">ATCC BAA-2683</strain>
    </source>
</reference>
<feature type="compositionally biased region" description="Low complexity" evidence="1">
    <location>
        <begin position="85"/>
        <end position="97"/>
    </location>
</feature>
<feature type="compositionally biased region" description="Polar residues" evidence="1">
    <location>
        <begin position="18"/>
        <end position="29"/>
    </location>
</feature>
<dbReference type="Proteomes" id="UP000238296">
    <property type="component" value="Unassembled WGS sequence"/>
</dbReference>
<dbReference type="AlphaFoldDB" id="A0A2S8BME7"/>